<dbReference type="GO" id="GO:0003824">
    <property type="term" value="F:catalytic activity"/>
    <property type="evidence" value="ECO:0007669"/>
    <property type="project" value="InterPro"/>
</dbReference>
<comment type="caution">
    <text evidence="2">The sequence shown here is derived from an EMBL/GenBank/DDBJ whole genome shotgun (WGS) entry which is preliminary data.</text>
</comment>
<dbReference type="EMBL" id="SGWQ01000018">
    <property type="protein sequence ID" value="RZS29816.1"/>
    <property type="molecule type" value="Genomic_DNA"/>
</dbReference>
<evidence type="ECO:0000259" key="1">
    <source>
        <dbReference type="Pfam" id="PF02441"/>
    </source>
</evidence>
<organism evidence="2 3">
    <name type="scientific">Herbihabitans rhizosphaerae</name>
    <dbReference type="NCBI Taxonomy" id="1872711"/>
    <lineage>
        <taxon>Bacteria</taxon>
        <taxon>Bacillati</taxon>
        <taxon>Actinomycetota</taxon>
        <taxon>Actinomycetes</taxon>
        <taxon>Pseudonocardiales</taxon>
        <taxon>Pseudonocardiaceae</taxon>
        <taxon>Herbihabitans</taxon>
    </lineage>
</organism>
<dbReference type="OrthoDB" id="161343at2"/>
<dbReference type="AlphaFoldDB" id="A0A4Q7KBC2"/>
<evidence type="ECO:0000313" key="2">
    <source>
        <dbReference type="EMBL" id="RZS29816.1"/>
    </source>
</evidence>
<proteinExistence type="predicted"/>
<sequence length="175" mass="18673">MSTRLILGLVSSACYGVDTRLRRELAEPAAARGWRLAITLTPTATRWLSANGELDRLAELTDLPVRSEPRLPSEPKPYRTPDAFVFAPASANSVAKLALGIADNQALTALMEAVGAQGIPVVVRPQADPAQRGHPAWRRHLVTLREAGVYLDDGAPEDSWESSLDVVGSLVGGIG</sequence>
<dbReference type="InterPro" id="IPR036551">
    <property type="entry name" value="Flavin_trans-like"/>
</dbReference>
<feature type="domain" description="Flavoprotein" evidence="1">
    <location>
        <begin position="7"/>
        <end position="144"/>
    </location>
</feature>
<evidence type="ECO:0000313" key="3">
    <source>
        <dbReference type="Proteomes" id="UP000294257"/>
    </source>
</evidence>
<gene>
    <name evidence="2" type="ORF">EV193_11870</name>
</gene>
<dbReference type="Proteomes" id="UP000294257">
    <property type="component" value="Unassembled WGS sequence"/>
</dbReference>
<dbReference type="Gene3D" id="3.40.50.1950">
    <property type="entry name" value="Flavin prenyltransferase-like"/>
    <property type="match status" value="1"/>
</dbReference>
<dbReference type="SUPFAM" id="SSF52507">
    <property type="entry name" value="Homo-oligomeric flavin-containing Cys decarboxylases, HFCD"/>
    <property type="match status" value="1"/>
</dbReference>
<reference evidence="2 3" key="1">
    <citation type="submission" date="2019-02" db="EMBL/GenBank/DDBJ databases">
        <title>Genomic Encyclopedia of Type Strains, Phase IV (KMG-IV): sequencing the most valuable type-strain genomes for metagenomic binning, comparative biology and taxonomic classification.</title>
        <authorList>
            <person name="Goeker M."/>
        </authorList>
    </citation>
    <scope>NUCLEOTIDE SEQUENCE [LARGE SCALE GENOMIC DNA]</scope>
    <source>
        <strain evidence="2 3">DSM 101727</strain>
    </source>
</reference>
<name>A0A4Q7KBC2_9PSEU</name>
<accession>A0A4Q7KBC2</accession>
<protein>
    <submittedName>
        <fullName evidence="2">Flavoprotein</fullName>
    </submittedName>
</protein>
<dbReference type="Pfam" id="PF02441">
    <property type="entry name" value="Flavoprotein"/>
    <property type="match status" value="1"/>
</dbReference>
<dbReference type="InterPro" id="IPR003382">
    <property type="entry name" value="Flavoprotein"/>
</dbReference>
<keyword evidence="3" id="KW-1185">Reference proteome</keyword>
<dbReference type="RefSeq" id="WP_130348698.1">
    <property type="nucleotide sequence ID" value="NZ_SGWQ01000018.1"/>
</dbReference>